<dbReference type="InterPro" id="IPR033752">
    <property type="entry name" value="MetA_family"/>
</dbReference>
<dbReference type="PIRSF" id="PIRSF000450">
    <property type="entry name" value="H_ser_succinyltr"/>
    <property type="match status" value="1"/>
</dbReference>
<dbReference type="HAMAP" id="MF_00295">
    <property type="entry name" value="MetA_acyltransf"/>
    <property type="match status" value="1"/>
</dbReference>
<organism evidence="6 7">
    <name type="scientific">Lentilactobacillus kisonensis DSM 19906 = JCM 15041</name>
    <dbReference type="NCBI Taxonomy" id="1423766"/>
    <lineage>
        <taxon>Bacteria</taxon>
        <taxon>Bacillati</taxon>
        <taxon>Bacillota</taxon>
        <taxon>Bacilli</taxon>
        <taxon>Lactobacillales</taxon>
        <taxon>Lactobacillaceae</taxon>
        <taxon>Lentilactobacillus</taxon>
    </lineage>
</organism>
<feature type="site" description="Important for substrate specificity" evidence="4">
    <location>
        <position position="186"/>
    </location>
</feature>
<gene>
    <name evidence="4" type="primary">metAA</name>
    <name evidence="6" type="ORF">FC98_GL002707</name>
</gene>
<comment type="subcellular location">
    <subcellularLocation>
        <location evidence="4">Cytoplasm</location>
    </subcellularLocation>
</comment>
<keyword evidence="4" id="KW-0486">Methionine biosynthesis</keyword>
<dbReference type="CDD" id="cd03131">
    <property type="entry name" value="GATase1_HTS"/>
    <property type="match status" value="1"/>
</dbReference>
<feature type="binding site" evidence="4">
    <location>
        <position position="241"/>
    </location>
    <ligand>
        <name>substrate</name>
    </ligand>
</feature>
<dbReference type="PANTHER" id="PTHR20919:SF0">
    <property type="entry name" value="HOMOSERINE O-SUCCINYLTRANSFERASE"/>
    <property type="match status" value="1"/>
</dbReference>
<dbReference type="PANTHER" id="PTHR20919">
    <property type="entry name" value="HOMOSERINE O-SUCCINYLTRANSFERASE"/>
    <property type="match status" value="1"/>
</dbReference>
<dbReference type="InterPro" id="IPR029062">
    <property type="entry name" value="Class_I_gatase-like"/>
</dbReference>
<feature type="active site" evidence="4">
    <location>
        <position position="229"/>
    </location>
</feature>
<proteinExistence type="inferred from homology"/>
<comment type="similarity">
    <text evidence="4">Belongs to the MetA family.</text>
</comment>
<feature type="active site" description="Proton acceptor" evidence="4">
    <location>
        <position position="227"/>
    </location>
</feature>
<evidence type="ECO:0000313" key="7">
    <source>
        <dbReference type="Proteomes" id="UP000051439"/>
    </source>
</evidence>
<feature type="active site" description="Acyl-thioester intermediate" evidence="4 5">
    <location>
        <position position="134"/>
    </location>
</feature>
<reference evidence="6 7" key="1">
    <citation type="journal article" date="2015" name="Genome Announc.">
        <title>Expanding the biotechnology potential of lactobacilli through comparative genomics of 213 strains and associated genera.</title>
        <authorList>
            <person name="Sun Z."/>
            <person name="Harris H.M."/>
            <person name="McCann A."/>
            <person name="Guo C."/>
            <person name="Argimon S."/>
            <person name="Zhang W."/>
            <person name="Yang X."/>
            <person name="Jeffery I.B."/>
            <person name="Cooney J.C."/>
            <person name="Kagawa T.F."/>
            <person name="Liu W."/>
            <person name="Song Y."/>
            <person name="Salvetti E."/>
            <person name="Wrobel A."/>
            <person name="Rasinkangas P."/>
            <person name="Parkhill J."/>
            <person name="Rea M.C."/>
            <person name="O'Sullivan O."/>
            <person name="Ritari J."/>
            <person name="Douillard F.P."/>
            <person name="Paul Ross R."/>
            <person name="Yang R."/>
            <person name="Briner A.E."/>
            <person name="Felis G.E."/>
            <person name="de Vos W.M."/>
            <person name="Barrangou R."/>
            <person name="Klaenhammer T.R."/>
            <person name="Caufield P.W."/>
            <person name="Cui Y."/>
            <person name="Zhang H."/>
            <person name="O'Toole P.W."/>
        </authorList>
    </citation>
    <scope>NUCLEOTIDE SEQUENCE [LARGE SCALE GENOMIC DNA]</scope>
    <source>
        <strain evidence="6 7">DSM 19906</strain>
    </source>
</reference>
<keyword evidence="7" id="KW-1185">Reference proteome</keyword>
<accession>A0A0R1NX34</accession>
<evidence type="ECO:0000256" key="1">
    <source>
        <dbReference type="ARBA" id="ARBA00022605"/>
    </source>
</evidence>
<dbReference type="Gene3D" id="3.40.50.880">
    <property type="match status" value="1"/>
</dbReference>
<keyword evidence="3 4" id="KW-0012">Acyltransferase</keyword>
<evidence type="ECO:0000256" key="2">
    <source>
        <dbReference type="ARBA" id="ARBA00022679"/>
    </source>
</evidence>
<dbReference type="GO" id="GO:0008899">
    <property type="term" value="F:homoserine O-succinyltransferase activity"/>
    <property type="evidence" value="ECO:0007669"/>
    <property type="project" value="UniProtKB-UniRule"/>
</dbReference>
<comment type="catalytic activity">
    <reaction evidence="4">
        <text>L-homoserine + acetyl-CoA = O-acetyl-L-homoserine + CoA</text>
        <dbReference type="Rhea" id="RHEA:13701"/>
        <dbReference type="ChEBI" id="CHEBI:57287"/>
        <dbReference type="ChEBI" id="CHEBI:57288"/>
        <dbReference type="ChEBI" id="CHEBI:57476"/>
        <dbReference type="ChEBI" id="CHEBI:57716"/>
        <dbReference type="EC" id="2.3.1.31"/>
    </reaction>
</comment>
<evidence type="ECO:0000256" key="3">
    <source>
        <dbReference type="ARBA" id="ARBA00023315"/>
    </source>
</evidence>
<feature type="binding site" evidence="4">
    <location>
        <position position="186"/>
    </location>
    <ligand>
        <name>substrate</name>
    </ligand>
</feature>
<dbReference type="AlphaFoldDB" id="A0A0R1NX34"/>
<keyword evidence="2 4" id="KW-0808">Transferase</keyword>
<comment type="caution">
    <text evidence="6">The sequence shown here is derived from an EMBL/GenBank/DDBJ whole genome shotgun (WGS) entry which is preliminary data.</text>
</comment>
<dbReference type="PATRIC" id="fig|1423766.4.peg.2829"/>
<keyword evidence="1 4" id="KW-0028">Amino-acid biosynthesis</keyword>
<evidence type="ECO:0000313" key="6">
    <source>
        <dbReference type="EMBL" id="KRL22325.1"/>
    </source>
</evidence>
<comment type="function">
    <text evidence="4">Transfers an acetyl group from acetyl-CoA to L-homoserine, forming acetyl-L-homoserine.</text>
</comment>
<sequence length="305" mass="34933">MIEMTVNATNGLIRADGEWPDCSLKDPISIVVLNLMPTRKTTELQFLSRFDDCQFDVQLTFMYPATHHFNGAPRKLIEKNYVNLTQIYHQQFDGLIITGAPVETLPFEDVDYWQEISTIIDWAKTHVKEKLFECWAAQAGLYHDFGIQKQLLPAKLFGIYTATKVDLHSPLTAGFDADYPIRMPQSRNTQSIINETHLPNGLRIVVSARQSGPMILSGDHTTYITGHPEYQAQTLAQEYQRDLNKHLPIQPPKNYFKNMAMGMVDYSWRTASTKIYENWVRLLVNRQSSLAVWPQAKAKQDISPV</sequence>
<comment type="caution">
    <text evidence="4">Lacks conserved residue(s) required for the propagation of feature annotation.</text>
</comment>
<feature type="site" description="Important for acyl-CoA specificity" evidence="4">
    <location>
        <position position="103"/>
    </location>
</feature>
<dbReference type="UniPathway" id="UPA00051">
    <property type="reaction ID" value="UER00074"/>
</dbReference>
<dbReference type="Pfam" id="PF04204">
    <property type="entry name" value="HTS"/>
    <property type="match status" value="1"/>
</dbReference>
<protein>
    <recommendedName>
        <fullName evidence="4">Homoserine O-acetyltransferase</fullName>
        <shortName evidence="4">HAT</shortName>
        <ecNumber evidence="4">2.3.1.31</ecNumber>
    </recommendedName>
    <alternativeName>
        <fullName evidence="4">Homoserine transacetylase</fullName>
        <shortName evidence="4">HTA</shortName>
    </alternativeName>
</protein>
<evidence type="ECO:0000256" key="5">
    <source>
        <dbReference type="PIRSR" id="PIRSR000450-1"/>
    </source>
</evidence>
<dbReference type="GO" id="GO:0009086">
    <property type="term" value="P:methionine biosynthetic process"/>
    <property type="evidence" value="ECO:0007669"/>
    <property type="project" value="UniProtKB-UniRule"/>
</dbReference>
<dbReference type="Proteomes" id="UP000051439">
    <property type="component" value="Unassembled WGS sequence"/>
</dbReference>
<dbReference type="GO" id="GO:0005737">
    <property type="term" value="C:cytoplasm"/>
    <property type="evidence" value="ECO:0007669"/>
    <property type="project" value="UniProtKB-SubCell"/>
</dbReference>
<dbReference type="EC" id="2.3.1.31" evidence="4"/>
<dbReference type="SUPFAM" id="SSF52317">
    <property type="entry name" value="Class I glutamine amidotransferase-like"/>
    <property type="match status" value="1"/>
</dbReference>
<feature type="binding site" evidence="4">
    <location>
        <position position="155"/>
    </location>
    <ligand>
        <name>substrate</name>
    </ligand>
</feature>
<dbReference type="GO" id="GO:0004414">
    <property type="term" value="F:homoserine O-acetyltransferase activity"/>
    <property type="evidence" value="ECO:0007669"/>
    <property type="project" value="UniProtKB-EC"/>
</dbReference>
<comment type="pathway">
    <text evidence="4">Amino-acid biosynthesis; L-methionine biosynthesis via de novo pathway; O-acetyl-L-homoserine from L-homoserine: step 1/1.</text>
</comment>
<evidence type="ECO:0000256" key="4">
    <source>
        <dbReference type="HAMAP-Rule" id="MF_00295"/>
    </source>
</evidence>
<dbReference type="EMBL" id="AZEB01000008">
    <property type="protein sequence ID" value="KRL22325.1"/>
    <property type="molecule type" value="Genomic_DNA"/>
</dbReference>
<name>A0A0R1NX34_9LACO</name>
<keyword evidence="4" id="KW-0963">Cytoplasm</keyword>